<dbReference type="SMART" id="SM00564">
    <property type="entry name" value="PQQ"/>
    <property type="match status" value="7"/>
</dbReference>
<feature type="domain" description="Pyrrolo-quinoline quinone repeat" evidence="2">
    <location>
        <begin position="129"/>
        <end position="241"/>
    </location>
</feature>
<dbReference type="Gene3D" id="2.130.10.10">
    <property type="entry name" value="YVTN repeat-like/Quinoprotein amine dehydrogenase"/>
    <property type="match status" value="3"/>
</dbReference>
<dbReference type="Pfam" id="PF13360">
    <property type="entry name" value="PQQ_2"/>
    <property type="match status" value="2"/>
</dbReference>
<gene>
    <name evidence="3" type="ORF">C3K47_16160</name>
</gene>
<dbReference type="RefSeq" id="WP_103790203.1">
    <property type="nucleotide sequence ID" value="NZ_PQVF01000012.1"/>
</dbReference>
<comment type="caution">
    <text evidence="3">The sequence shown here is derived from an EMBL/GenBank/DDBJ whole genome shotgun (WGS) entry which is preliminary data.</text>
</comment>
<dbReference type="PANTHER" id="PTHR34512:SF30">
    <property type="entry name" value="OUTER MEMBRANE PROTEIN ASSEMBLY FACTOR BAMB"/>
    <property type="match status" value="1"/>
</dbReference>
<dbReference type="OrthoDB" id="7012117at2"/>
<protein>
    <recommendedName>
        <fullName evidence="2">Pyrrolo-quinoline quinone repeat domain-containing protein</fullName>
    </recommendedName>
</protein>
<dbReference type="Proteomes" id="UP000236893">
    <property type="component" value="Unassembled WGS sequence"/>
</dbReference>
<dbReference type="InterPro" id="IPR011047">
    <property type="entry name" value="Quinoprotein_ADH-like_sf"/>
</dbReference>
<evidence type="ECO:0000313" key="4">
    <source>
        <dbReference type="Proteomes" id="UP000236893"/>
    </source>
</evidence>
<dbReference type="AlphaFoldDB" id="A0A2S4ZZ90"/>
<dbReference type="InterPro" id="IPR002372">
    <property type="entry name" value="PQQ_rpt_dom"/>
</dbReference>
<reference evidence="3 4" key="1">
    <citation type="submission" date="2018-01" db="EMBL/GenBank/DDBJ databases">
        <authorList>
            <person name="Gaut B.S."/>
            <person name="Morton B.R."/>
            <person name="Clegg M.T."/>
            <person name="Duvall M.R."/>
        </authorList>
    </citation>
    <scope>NUCLEOTIDE SEQUENCE [LARGE SCALE GENOMIC DNA]</scope>
    <source>
        <strain evidence="3 4">HR-AV</strain>
    </source>
</reference>
<proteinExistence type="predicted"/>
<dbReference type="PANTHER" id="PTHR34512">
    <property type="entry name" value="CELL SURFACE PROTEIN"/>
    <property type="match status" value="1"/>
</dbReference>
<dbReference type="SUPFAM" id="SSF50998">
    <property type="entry name" value="Quinoprotein alcohol dehydrogenase-like"/>
    <property type="match status" value="1"/>
</dbReference>
<accession>A0A2S4ZZ90</accession>
<dbReference type="InterPro" id="IPR018391">
    <property type="entry name" value="PQQ_b-propeller_rpt"/>
</dbReference>
<feature type="signal peptide" evidence="1">
    <location>
        <begin position="1"/>
        <end position="19"/>
    </location>
</feature>
<organism evidence="3 4">
    <name type="scientific">Solitalea longa</name>
    <dbReference type="NCBI Taxonomy" id="2079460"/>
    <lineage>
        <taxon>Bacteria</taxon>
        <taxon>Pseudomonadati</taxon>
        <taxon>Bacteroidota</taxon>
        <taxon>Sphingobacteriia</taxon>
        <taxon>Sphingobacteriales</taxon>
        <taxon>Sphingobacteriaceae</taxon>
        <taxon>Solitalea</taxon>
    </lineage>
</organism>
<evidence type="ECO:0000259" key="2">
    <source>
        <dbReference type="Pfam" id="PF13360"/>
    </source>
</evidence>
<dbReference type="EMBL" id="PQVF01000012">
    <property type="protein sequence ID" value="POY35317.1"/>
    <property type="molecule type" value="Genomic_DNA"/>
</dbReference>
<feature type="domain" description="Pyrrolo-quinoline quinone repeat" evidence="2">
    <location>
        <begin position="22"/>
        <end position="113"/>
    </location>
</feature>
<keyword evidence="4" id="KW-1185">Reference proteome</keyword>
<sequence>MKKQLFFILLLISFQLTCAAQTQVWKFKTKDKIVGAATISENRILFGSQDGFLYSIDKSTGKEQWKFKTQGQIRSTPKFENGKVFVNSSDGNIYAVNANSGELVWKFSTAGETQVDLWDYYLSSPKTIDNLVIVGSGDHQVYALDQQTGAKVWSYKTEGVVHADPLINNQKVYIGSFDGSFYALDAKTGTLKWKFKTIGDAYFPKGEIQNGASIANDMVYFGSRDYNLYAINPETGTGMWNMKERGSWVIATPAQSNKLTYFGTSDTHSFYCLDAYSSDVKWKMSLNERIYGQAAFYENLVLFGCFNGKLYAVDKLSGKTFWEFQTEASKQNWSVVYDEKGHFQPTYQYYGNDMSITLKGEKQIMDLGSIMGSLIVEQNIVYFGSADGYFYAVRI</sequence>
<feature type="chain" id="PRO_5015522993" description="Pyrrolo-quinoline quinone repeat domain-containing protein" evidence="1">
    <location>
        <begin position="20"/>
        <end position="395"/>
    </location>
</feature>
<evidence type="ECO:0000313" key="3">
    <source>
        <dbReference type="EMBL" id="POY35317.1"/>
    </source>
</evidence>
<dbReference type="InterPro" id="IPR015943">
    <property type="entry name" value="WD40/YVTN_repeat-like_dom_sf"/>
</dbReference>
<name>A0A2S4ZZ90_9SPHI</name>
<evidence type="ECO:0000256" key="1">
    <source>
        <dbReference type="SAM" id="SignalP"/>
    </source>
</evidence>
<keyword evidence="1" id="KW-0732">Signal</keyword>